<gene>
    <name evidence="1" type="primary">cas8b</name>
    <name evidence="1" type="ORF">E7215_04765</name>
</gene>
<dbReference type="NCBIfam" id="TIGR02591">
    <property type="entry name" value="cas_Csh1"/>
    <property type="match status" value="1"/>
</dbReference>
<comment type="caution">
    <text evidence="1">The sequence shown here is derived from an EMBL/GenBank/DDBJ whole genome shotgun (WGS) entry which is preliminary data.</text>
</comment>
<reference evidence="1" key="1">
    <citation type="submission" date="2019-04" db="EMBL/GenBank/DDBJ databases">
        <title>Evolution of Biomass-Degrading Anaerobic Consortia Revealed by Metagenomics.</title>
        <authorList>
            <person name="Peng X."/>
        </authorList>
    </citation>
    <scope>NUCLEOTIDE SEQUENCE</scope>
    <source>
        <strain evidence="1">SIG254</strain>
    </source>
</reference>
<evidence type="ECO:0000313" key="1">
    <source>
        <dbReference type="EMBL" id="MBE6059470.1"/>
    </source>
</evidence>
<accession>A0A927WA37</accession>
<evidence type="ECO:0000313" key="2">
    <source>
        <dbReference type="Proteomes" id="UP000768462"/>
    </source>
</evidence>
<protein>
    <submittedName>
        <fullName evidence="1">Type I-B CRISPR-associated protein Cas8b/Csh1</fullName>
    </submittedName>
</protein>
<dbReference type="Proteomes" id="UP000768462">
    <property type="component" value="Unassembled WGS sequence"/>
</dbReference>
<dbReference type="EMBL" id="SVCM01000057">
    <property type="protein sequence ID" value="MBE6059470.1"/>
    <property type="molecule type" value="Genomic_DNA"/>
</dbReference>
<organism evidence="1 2">
    <name type="scientific">Clostridium sulfidigenes</name>
    <dbReference type="NCBI Taxonomy" id="318464"/>
    <lineage>
        <taxon>Bacteria</taxon>
        <taxon>Bacillati</taxon>
        <taxon>Bacillota</taxon>
        <taxon>Clostridia</taxon>
        <taxon>Eubacteriales</taxon>
        <taxon>Clostridiaceae</taxon>
        <taxon>Clostridium</taxon>
    </lineage>
</organism>
<dbReference type="InterPro" id="IPR013420">
    <property type="entry name" value="CRISPR-assoc_prot_Cas8b/Csh1_C"/>
</dbReference>
<sequence length="577" mass="67246">MLKECLESFKSELNEKGDKLILDNYVPADGTYIIVAPKDDFYEVKEVINIKLDKKTKTIDKSSNYFSKLCTYDYNSKLVDMNKPIDGKKIIHSNNYLSFFVKKESFSNGKLTNEIINGYYDILLNPYIKYPKSKAKAHDVYKSLEAEIGIVDKILVEKIKSWIKENIFEIGNQYTGKDYLKVFFECDEEDYIREGKRYFVPNIYNSNDFNIKISGEIFGLPNDNMGMNSKKPYLENKTRKVKAPYLINSEEVMLQKKFFDYLLNEVTLGKINIYLDENGIIALKSGDMPKRDFEGLFIRIKKGKEVEILSYDVITNYKPNLPKKFNFKNVLGDELDDKSFELYGTCGNRKRMQEVIDNVYFSKYLINNYFTDAGDISINNEVLKSNLLISRDGIFNWLYKGNKNGIDKLLSKVSLNLVKGSIERGYFKKAKDQFNLRWSFQNYFNGGVDMAEIVYEMQNKLRLKINSENTGKFENDDEYYFAVGQLANYFLSLSKGRSKPQSLLNPFMNAKNNGIIKEKLRALYLKYNYTIEQYAKRFNNLYGMIVSYEPEGKVNQDMILAGYLRSNLVYEKDEEAK</sequence>
<name>A0A927WA37_9CLOT</name>
<proteinExistence type="predicted"/>
<dbReference type="AlphaFoldDB" id="A0A927WA37"/>